<comment type="caution">
    <text evidence="7">The sequence shown here is derived from an EMBL/GenBank/DDBJ whole genome shotgun (WGS) entry which is preliminary data.</text>
</comment>
<feature type="transmembrane region" description="Helical" evidence="5">
    <location>
        <begin position="175"/>
        <end position="194"/>
    </location>
</feature>
<feature type="transmembrane region" description="Helical" evidence="5">
    <location>
        <begin position="206"/>
        <end position="234"/>
    </location>
</feature>
<proteinExistence type="predicted"/>
<feature type="transmembrane region" description="Helical" evidence="5">
    <location>
        <begin position="142"/>
        <end position="163"/>
    </location>
</feature>
<evidence type="ECO:0000259" key="6">
    <source>
        <dbReference type="Pfam" id="PF04932"/>
    </source>
</evidence>
<feature type="transmembrane region" description="Helical" evidence="5">
    <location>
        <begin position="254"/>
        <end position="272"/>
    </location>
</feature>
<accession>A0ABQ0E3G3</accession>
<feature type="transmembrane region" description="Helical" evidence="5">
    <location>
        <begin position="439"/>
        <end position="458"/>
    </location>
</feature>
<gene>
    <name evidence="7" type="ORF">Tsumi_13540</name>
</gene>
<dbReference type="PROSITE" id="PS51257">
    <property type="entry name" value="PROKAR_LIPOPROTEIN"/>
    <property type="match status" value="1"/>
</dbReference>
<evidence type="ECO:0000256" key="1">
    <source>
        <dbReference type="ARBA" id="ARBA00004141"/>
    </source>
</evidence>
<dbReference type="InterPro" id="IPR007016">
    <property type="entry name" value="O-antigen_ligase-rel_domated"/>
</dbReference>
<feature type="transmembrane region" description="Helical" evidence="5">
    <location>
        <begin position="305"/>
        <end position="323"/>
    </location>
</feature>
<feature type="transmembrane region" description="Helical" evidence="5">
    <location>
        <begin position="330"/>
        <end position="353"/>
    </location>
</feature>
<keyword evidence="2 5" id="KW-0812">Transmembrane</keyword>
<dbReference type="Proteomes" id="UP001628220">
    <property type="component" value="Unassembled WGS sequence"/>
</dbReference>
<feature type="transmembrane region" description="Helical" evidence="5">
    <location>
        <begin position="87"/>
        <end position="105"/>
    </location>
</feature>
<dbReference type="EMBL" id="BAAFSF010000004">
    <property type="protein sequence ID" value="GAB1252248.1"/>
    <property type="molecule type" value="Genomic_DNA"/>
</dbReference>
<feature type="transmembrane region" description="Helical" evidence="5">
    <location>
        <begin position="15"/>
        <end position="36"/>
    </location>
</feature>
<comment type="subcellular location">
    <subcellularLocation>
        <location evidence="1">Membrane</location>
        <topology evidence="1">Multi-pass membrane protein</topology>
    </subcellularLocation>
</comment>
<organism evidence="7 8">
    <name type="scientific">Porphyromonas miyakawae</name>
    <dbReference type="NCBI Taxonomy" id="3137470"/>
    <lineage>
        <taxon>Bacteria</taxon>
        <taxon>Pseudomonadati</taxon>
        <taxon>Bacteroidota</taxon>
        <taxon>Bacteroidia</taxon>
        <taxon>Bacteroidales</taxon>
        <taxon>Porphyromonadaceae</taxon>
        <taxon>Porphyromonas</taxon>
    </lineage>
</organism>
<keyword evidence="3 5" id="KW-1133">Transmembrane helix</keyword>
<evidence type="ECO:0000256" key="2">
    <source>
        <dbReference type="ARBA" id="ARBA00022692"/>
    </source>
</evidence>
<reference evidence="7 8" key="1">
    <citation type="journal article" date="2025" name="Int. J. Syst. Evol. Microbiol.">
        <title>Desulfovibrio falkowii sp. nov., Porphyromonas miyakawae sp. nov., Mediterraneibacter flintii sp. nov. and Owariibacterium komagatae gen. nov., sp. nov., isolated from human faeces.</title>
        <authorList>
            <person name="Hamaguchi T."/>
            <person name="Ohara M."/>
            <person name="Hisatomi A."/>
            <person name="Sekiguchi K."/>
            <person name="Takeda J.I."/>
            <person name="Ueyama J."/>
            <person name="Ito M."/>
            <person name="Nishiwaki H."/>
            <person name="Ogi T."/>
            <person name="Hirayama M."/>
            <person name="Ohkuma M."/>
            <person name="Sakamoto M."/>
            <person name="Ohno K."/>
        </authorList>
    </citation>
    <scope>NUCLEOTIDE SEQUENCE [LARGE SCALE GENOMIC DNA]</scope>
    <source>
        <strain evidence="7 8">13CB11C</strain>
    </source>
</reference>
<evidence type="ECO:0000313" key="7">
    <source>
        <dbReference type="EMBL" id="GAB1252248.1"/>
    </source>
</evidence>
<evidence type="ECO:0000313" key="8">
    <source>
        <dbReference type="Proteomes" id="UP001628220"/>
    </source>
</evidence>
<sequence>MTKVMERKKKEEWRLLLPYILIVASCAVVGFVYALIADRSNMWTMTSWLDFGRFQTPLYLFLLVGFTVSFIAPLRIANNQPQSREEVWDRGIMLLWAMGYANLLVGFFHTFWGTTIFFLLGIFIHWGREIAQRKRPAFSPRLVIIATLLYVLYEALTLLWNNIPGMSGNYFRRELWLAIVPIAVFCYPPHREVVRGFMEYAMRITILYLSAVVLLYLWLCTASGIPITSCFALTKSYLLLPWRYSFPVTLLSLFGWQHYTYLSFIFTVPFLYHAVRARLISYQGIVLCLYYLLMLSFSIILQSRIYLLFIGVLGVILLVKSLTHISIQRVVAIGLITAAVGVTALLIISPNLLEYFTDSHRLELLRIGANYIGEHPWKGFGLGSSASLIYPFKQGYNAGHFHNQWMQSYLEGGLLSMLFITFVPASFYAVAIRRRLGDLLLAMLFFTLILLIELVFIFPEYLIGMMLMLCFLVESNTNVNNQHYNTKWL</sequence>
<evidence type="ECO:0000256" key="5">
    <source>
        <dbReference type="SAM" id="Phobius"/>
    </source>
</evidence>
<feature type="domain" description="O-antigen ligase-related" evidence="6">
    <location>
        <begin position="291"/>
        <end position="419"/>
    </location>
</feature>
<feature type="transmembrane region" description="Helical" evidence="5">
    <location>
        <begin position="56"/>
        <end position="75"/>
    </location>
</feature>
<feature type="transmembrane region" description="Helical" evidence="5">
    <location>
        <begin position="413"/>
        <end position="432"/>
    </location>
</feature>
<keyword evidence="4 5" id="KW-0472">Membrane</keyword>
<name>A0ABQ0E3G3_9PORP</name>
<evidence type="ECO:0000256" key="4">
    <source>
        <dbReference type="ARBA" id="ARBA00023136"/>
    </source>
</evidence>
<feature type="transmembrane region" description="Helical" evidence="5">
    <location>
        <begin position="279"/>
        <end position="299"/>
    </location>
</feature>
<keyword evidence="8" id="KW-1185">Reference proteome</keyword>
<dbReference type="Pfam" id="PF04932">
    <property type="entry name" value="Wzy_C"/>
    <property type="match status" value="1"/>
</dbReference>
<evidence type="ECO:0000256" key="3">
    <source>
        <dbReference type="ARBA" id="ARBA00022989"/>
    </source>
</evidence>
<protein>
    <recommendedName>
        <fullName evidence="6">O-antigen ligase-related domain-containing protein</fullName>
    </recommendedName>
</protein>